<feature type="signal peptide" evidence="11">
    <location>
        <begin position="1"/>
        <end position="26"/>
    </location>
</feature>
<keyword evidence="10" id="KW-0472">Membrane</keyword>
<dbReference type="GO" id="GO:0020037">
    <property type="term" value="F:heme binding"/>
    <property type="evidence" value="ECO:0007669"/>
    <property type="project" value="InterPro"/>
</dbReference>
<dbReference type="Pfam" id="PF00067">
    <property type="entry name" value="p450"/>
    <property type="match status" value="1"/>
</dbReference>
<dbReference type="EMBL" id="MH974543">
    <property type="protein sequence ID" value="AYN73067.1"/>
    <property type="molecule type" value="mRNA"/>
</dbReference>
<dbReference type="GO" id="GO:0004497">
    <property type="term" value="F:monooxygenase activity"/>
    <property type="evidence" value="ECO:0007669"/>
    <property type="project" value="UniProtKB-KW"/>
</dbReference>
<dbReference type="PANTHER" id="PTHR47944:SF19">
    <property type="entry name" value="CYTOCHROME P450 77A4"/>
    <property type="match status" value="1"/>
</dbReference>
<dbReference type="PANTHER" id="PTHR47944">
    <property type="entry name" value="CYTOCHROME P450 98A9"/>
    <property type="match status" value="1"/>
</dbReference>
<evidence type="ECO:0000256" key="4">
    <source>
        <dbReference type="ARBA" id="ARBA00022723"/>
    </source>
</evidence>
<reference evidence="12" key="2">
    <citation type="submission" date="2018-09" db="EMBL/GenBank/DDBJ databases">
        <authorList>
            <person name="Neilson E.H.J."/>
            <person name="Hansen C.I.C."/>
            <person name="Sorensen M."/>
            <person name="Veiga T.A.M."/>
            <person name="Zibrandtsen J.F.S."/>
            <person name="Moller B.L."/>
            <person name="Heskes A.M."/>
            <person name="Boughton B."/>
        </authorList>
    </citation>
    <scope>NUCLEOTIDE SEQUENCE</scope>
</reference>
<evidence type="ECO:0000256" key="3">
    <source>
        <dbReference type="ARBA" id="ARBA00022617"/>
    </source>
</evidence>
<evidence type="ECO:0000256" key="7">
    <source>
        <dbReference type="ARBA" id="ARBA00023033"/>
    </source>
</evidence>
<dbReference type="PROSITE" id="PS00086">
    <property type="entry name" value="CYTOCHROME_P450"/>
    <property type="match status" value="1"/>
</dbReference>
<feature type="transmembrane region" description="Helical" evidence="10">
    <location>
        <begin position="470"/>
        <end position="487"/>
    </location>
</feature>
<dbReference type="CDD" id="cd20658">
    <property type="entry name" value="CYP79"/>
    <property type="match status" value="1"/>
</dbReference>
<dbReference type="GO" id="GO:0006569">
    <property type="term" value="P:L-tryptophan catabolic process"/>
    <property type="evidence" value="ECO:0007669"/>
    <property type="project" value="UniProtKB-ARBA"/>
</dbReference>
<evidence type="ECO:0000256" key="8">
    <source>
        <dbReference type="PIRSR" id="PIRSR602401-1"/>
    </source>
</evidence>
<accession>A0A3G2LJ60</accession>
<protein>
    <submittedName>
        <fullName evidence="12">CYP79A125</fullName>
    </submittedName>
</protein>
<evidence type="ECO:0000256" key="2">
    <source>
        <dbReference type="ARBA" id="ARBA00010617"/>
    </source>
</evidence>
<dbReference type="InterPro" id="IPR001128">
    <property type="entry name" value="Cyt_P450"/>
</dbReference>
<dbReference type="InterPro" id="IPR036396">
    <property type="entry name" value="Cyt_P450_sf"/>
</dbReference>
<keyword evidence="6 8" id="KW-0408">Iron</keyword>
<sequence length="531" mass="59907">MSSATLATINALLLLALVILCSIVKQQLCRKTIRKENNPLPLPPGPTPWPVVGCAPGMLRNKPVFRWIHRLMKEMNTDIACIRLGSTHVIPVTSPTIAQEFLRKQDSSFASRPVSMASSTFSSGYLTAVLSPYGEQWKKMRRILVSEVICPARHKWLHDKRVGEADNLVKYVFNLCKASGHQVNLRTTTRYYSGNVIRRLMFNKRYFGQGRQDGGPTIDEEQHVDALFNALTYLYAFCVSDYFPFLKGLDLDGHEKKVEESARTLRTLHEPIISERIKRWRDDLRSESNEKEPQDLLDVLIMLKDSKGMPVLAPQEVRALTTEIMMAAVDNPSNAVEWAMAEMINQPELIHKATEEIDRVVGKERLVQESDIGDLNYIKACAREAFRLHPVAPFNVPHVAMSDTVVAGYRIPKGSHVLLSRIGLGRNPEIWDEPLKFKPDRHIMSDQAEVVLTEPDLRFISFSTGRRGCIAAMLGTTMTVMLLARLIQGFNWSKPSNLSSINLAESRDDLFLAEPLVAQAEPRLPSHLYLA</sequence>
<feature type="binding site" description="axial binding residue" evidence="8">
    <location>
        <position position="469"/>
    </location>
    <ligand>
        <name>heme</name>
        <dbReference type="ChEBI" id="CHEBI:30413"/>
    </ligand>
    <ligandPart>
        <name>Fe</name>
        <dbReference type="ChEBI" id="CHEBI:18248"/>
    </ligandPart>
</feature>
<keyword evidence="4 8" id="KW-0479">Metal-binding</keyword>
<proteinExistence type="evidence at transcript level"/>
<dbReference type="GO" id="GO:0009684">
    <property type="term" value="P:indoleacetic acid biosynthetic process"/>
    <property type="evidence" value="ECO:0007669"/>
    <property type="project" value="UniProtKB-ARBA"/>
</dbReference>
<keyword evidence="10" id="KW-0812">Transmembrane</keyword>
<dbReference type="GO" id="GO:0005506">
    <property type="term" value="F:iron ion binding"/>
    <property type="evidence" value="ECO:0007669"/>
    <property type="project" value="InterPro"/>
</dbReference>
<dbReference type="Gene3D" id="1.10.630.10">
    <property type="entry name" value="Cytochrome P450"/>
    <property type="match status" value="1"/>
</dbReference>
<name>A0A3G2LJ60_EUCCD</name>
<dbReference type="AlphaFoldDB" id="A0A3G2LJ60"/>
<dbReference type="GO" id="GO:0052544">
    <property type="term" value="P:defense response by callose deposition in cell wall"/>
    <property type="evidence" value="ECO:0007669"/>
    <property type="project" value="UniProtKB-ARBA"/>
</dbReference>
<evidence type="ECO:0000256" key="6">
    <source>
        <dbReference type="ARBA" id="ARBA00023004"/>
    </source>
</evidence>
<feature type="chain" id="PRO_5017969904" evidence="11">
    <location>
        <begin position="27"/>
        <end position="531"/>
    </location>
</feature>
<dbReference type="SUPFAM" id="SSF48264">
    <property type="entry name" value="Cytochrome P450"/>
    <property type="match status" value="1"/>
</dbReference>
<comment type="cofactor">
    <cofactor evidence="1 8">
        <name>heme</name>
        <dbReference type="ChEBI" id="CHEBI:30413"/>
    </cofactor>
</comment>
<evidence type="ECO:0000256" key="9">
    <source>
        <dbReference type="RuleBase" id="RU000461"/>
    </source>
</evidence>
<dbReference type="InterPro" id="IPR017972">
    <property type="entry name" value="Cyt_P450_CS"/>
</dbReference>
<evidence type="ECO:0000256" key="5">
    <source>
        <dbReference type="ARBA" id="ARBA00023002"/>
    </source>
</evidence>
<dbReference type="FunFam" id="1.10.630.10:FF:000037">
    <property type="entry name" value="Cytochrome P450 9"/>
    <property type="match status" value="1"/>
</dbReference>
<keyword evidence="11" id="KW-0732">Signal</keyword>
<dbReference type="GO" id="GO:0016705">
    <property type="term" value="F:oxidoreductase activity, acting on paired donors, with incorporation or reduction of molecular oxygen"/>
    <property type="evidence" value="ECO:0007669"/>
    <property type="project" value="InterPro"/>
</dbReference>
<evidence type="ECO:0000256" key="1">
    <source>
        <dbReference type="ARBA" id="ARBA00001971"/>
    </source>
</evidence>
<keyword evidence="3 8" id="KW-0349">Heme</keyword>
<reference evidence="12" key="1">
    <citation type="journal article" date="2018" name="Plant Physiol.">
        <title>Reconfigured Cyanogenic Glucoside Biosynthesis in Eucalyptus cladocalyx Involves a Cytochrome P450 CYP706C55.</title>
        <authorList>
            <person name="Hansen C.I."/>
            <person name="Sorensen M."/>
            <person name="Veiga T.A."/>
            <person name="Zibrandtsen J.F."/>
            <person name="Heskes A.M."/>
            <person name="Olsen C.E."/>
            <person name="Boughton B.A."/>
            <person name="Moller B.L."/>
            <person name="Neilson E.H."/>
        </authorList>
    </citation>
    <scope>NUCLEOTIDE SEQUENCE</scope>
</reference>
<keyword evidence="5 9" id="KW-0560">Oxidoreductase</keyword>
<keyword evidence="7 9" id="KW-0503">Monooxygenase</keyword>
<comment type="similarity">
    <text evidence="2 9">Belongs to the cytochrome P450 family.</text>
</comment>
<dbReference type="PRINTS" id="PR00463">
    <property type="entry name" value="EP450I"/>
</dbReference>
<evidence type="ECO:0000313" key="12">
    <source>
        <dbReference type="EMBL" id="AYN73067.1"/>
    </source>
</evidence>
<keyword evidence="10" id="KW-1133">Transmembrane helix</keyword>
<dbReference type="GO" id="GO:0002229">
    <property type="term" value="P:defense response to oomycetes"/>
    <property type="evidence" value="ECO:0007669"/>
    <property type="project" value="UniProtKB-ARBA"/>
</dbReference>
<organism evidence="12">
    <name type="scientific">Eucalyptus cladocalyx</name>
    <name type="common">Sugar gum</name>
    <dbReference type="NCBI Taxonomy" id="452569"/>
    <lineage>
        <taxon>Eukaryota</taxon>
        <taxon>Viridiplantae</taxon>
        <taxon>Streptophyta</taxon>
        <taxon>Embryophyta</taxon>
        <taxon>Tracheophyta</taxon>
        <taxon>Spermatophyta</taxon>
        <taxon>Magnoliopsida</taxon>
        <taxon>eudicotyledons</taxon>
        <taxon>Gunneridae</taxon>
        <taxon>Pentapetalae</taxon>
        <taxon>rosids</taxon>
        <taxon>malvids</taxon>
        <taxon>Myrtales</taxon>
        <taxon>Myrtaceae</taxon>
        <taxon>Myrtoideae</taxon>
        <taxon>Eucalypteae</taxon>
        <taxon>Eucalyptus</taxon>
    </lineage>
</organism>
<dbReference type="GO" id="GO:0009625">
    <property type="term" value="P:response to insect"/>
    <property type="evidence" value="ECO:0007669"/>
    <property type="project" value="UniProtKB-ARBA"/>
</dbReference>
<dbReference type="InterPro" id="IPR002401">
    <property type="entry name" value="Cyt_P450_E_grp-I"/>
</dbReference>
<evidence type="ECO:0000256" key="11">
    <source>
        <dbReference type="SAM" id="SignalP"/>
    </source>
</evidence>
<evidence type="ECO:0000256" key="10">
    <source>
        <dbReference type="SAM" id="Phobius"/>
    </source>
</evidence>
<dbReference type="GO" id="GO:0010120">
    <property type="term" value="P:camalexin biosynthetic process"/>
    <property type="evidence" value="ECO:0007669"/>
    <property type="project" value="UniProtKB-ARBA"/>
</dbReference>